<dbReference type="Pfam" id="PF19677">
    <property type="entry name" value="DUF6179"/>
    <property type="match status" value="1"/>
</dbReference>
<organism evidence="1 2">
    <name type="scientific">Sporobacter termitidis DSM 10068</name>
    <dbReference type="NCBI Taxonomy" id="1123282"/>
    <lineage>
        <taxon>Bacteria</taxon>
        <taxon>Bacillati</taxon>
        <taxon>Bacillota</taxon>
        <taxon>Clostridia</taxon>
        <taxon>Eubacteriales</taxon>
        <taxon>Oscillospiraceae</taxon>
        <taxon>Sporobacter</taxon>
    </lineage>
</organism>
<gene>
    <name evidence="1" type="ORF">SAMN02745823_00997</name>
</gene>
<sequence length="417" mass="46625">METNEENFLSILSERKLESLLSPAEALTIQGKLWDVLAKRAESYTMGGSSSVRAETARELLNSAGFVLRHGLGDIGPEAVKAHLLNDDYDALFKSGLRAVEAQVAEGKTLLETALRTATAVENGAYRETLRALGDFFRRYHYHHFAHDIPCMLDYPLAQPVDEALLGIDYINEYLRRLGIENDFCARFDAETVTRLLRSVSPDFEENLLSIYEAVSSNALALTLLGGDVFSLDITDKDRTGLLALFGAWTADTAPPRLAAAVSELCVILSIDGAPAKAYLAETAAALYDRVGPMLPLRRLEHLFPPLYREKDEKKPAVTYIDGALMDDEKLRALIDELTACRHASDKIALARRNICSLRDWAEVLDICFWGDELEALFGTFSGEELRQLRFFAAHRRQKYPGRRSETGWEVRLDGYK</sequence>
<dbReference type="EMBL" id="FQXV01000002">
    <property type="protein sequence ID" value="SHH78131.1"/>
    <property type="molecule type" value="Genomic_DNA"/>
</dbReference>
<dbReference type="AlphaFoldDB" id="A0A1M5VS82"/>
<reference evidence="1 2" key="1">
    <citation type="submission" date="2016-11" db="EMBL/GenBank/DDBJ databases">
        <authorList>
            <person name="Jaros S."/>
            <person name="Januszkiewicz K."/>
            <person name="Wedrychowicz H."/>
        </authorList>
    </citation>
    <scope>NUCLEOTIDE SEQUENCE [LARGE SCALE GENOMIC DNA]</scope>
    <source>
        <strain evidence="1 2">DSM 10068</strain>
    </source>
</reference>
<dbReference type="STRING" id="1123282.SAMN02745823_00997"/>
<dbReference type="InterPro" id="IPR045751">
    <property type="entry name" value="DUF6179"/>
</dbReference>
<dbReference type="Proteomes" id="UP000183995">
    <property type="component" value="Unassembled WGS sequence"/>
</dbReference>
<name>A0A1M5VS82_9FIRM</name>
<dbReference type="RefSeq" id="WP_073076542.1">
    <property type="nucleotide sequence ID" value="NZ_FQXV01000002.1"/>
</dbReference>
<protein>
    <submittedName>
        <fullName evidence="1">Uncharacterized protein</fullName>
    </submittedName>
</protein>
<evidence type="ECO:0000313" key="2">
    <source>
        <dbReference type="Proteomes" id="UP000183995"/>
    </source>
</evidence>
<accession>A0A1M5VS82</accession>
<dbReference type="OrthoDB" id="3173587at2"/>
<proteinExistence type="predicted"/>
<keyword evidence="2" id="KW-1185">Reference proteome</keyword>
<evidence type="ECO:0000313" key="1">
    <source>
        <dbReference type="EMBL" id="SHH78131.1"/>
    </source>
</evidence>